<dbReference type="InterPro" id="IPR036465">
    <property type="entry name" value="vWFA_dom_sf"/>
</dbReference>
<dbReference type="EMBL" id="JBBHLL010000025">
    <property type="protein sequence ID" value="KAK7828610.1"/>
    <property type="molecule type" value="Genomic_DNA"/>
</dbReference>
<dbReference type="AlphaFoldDB" id="A0AAW0JQ95"/>
<dbReference type="Proteomes" id="UP001488838">
    <property type="component" value="Unassembled WGS sequence"/>
</dbReference>
<reference evidence="1 2" key="1">
    <citation type="journal article" date="2023" name="bioRxiv">
        <title>Conserved and derived expression patterns and positive selection on dental genes reveal complex evolutionary context of ever-growing rodent molars.</title>
        <authorList>
            <person name="Calamari Z.T."/>
            <person name="Song A."/>
            <person name="Cohen E."/>
            <person name="Akter M."/>
            <person name="Roy R.D."/>
            <person name="Hallikas O."/>
            <person name="Christensen M.M."/>
            <person name="Li P."/>
            <person name="Marangoni P."/>
            <person name="Jernvall J."/>
            <person name="Klein O.D."/>
        </authorList>
    </citation>
    <scope>NUCLEOTIDE SEQUENCE [LARGE SCALE GENOMIC DNA]</scope>
    <source>
        <strain evidence="1">V071</strain>
    </source>
</reference>
<evidence type="ECO:0000313" key="2">
    <source>
        <dbReference type="Proteomes" id="UP001488838"/>
    </source>
</evidence>
<keyword evidence="2" id="KW-1185">Reference proteome</keyword>
<comment type="caution">
    <text evidence="1">The sequence shown here is derived from an EMBL/GenBank/DDBJ whole genome shotgun (WGS) entry which is preliminary data.</text>
</comment>
<sequence>MVFMSNREHVWNGDLLPDQLQAQDGTSTSSVTKNNCENYMGLITLDNDCEVLTTLTTDTVIILSVTHAVQSKEGQDHLLHWHSKRSI</sequence>
<dbReference type="Gene3D" id="3.40.50.410">
    <property type="entry name" value="von Willebrand factor, type A domain"/>
    <property type="match status" value="1"/>
</dbReference>
<accession>A0AAW0JQ95</accession>
<evidence type="ECO:0000313" key="1">
    <source>
        <dbReference type="EMBL" id="KAK7828610.1"/>
    </source>
</evidence>
<proteinExistence type="predicted"/>
<name>A0AAW0JQ95_MYOGA</name>
<protein>
    <submittedName>
        <fullName evidence="1">Uncharacterized protein</fullName>
    </submittedName>
</protein>
<organism evidence="1 2">
    <name type="scientific">Myodes glareolus</name>
    <name type="common">Bank vole</name>
    <name type="synonym">Clethrionomys glareolus</name>
    <dbReference type="NCBI Taxonomy" id="447135"/>
    <lineage>
        <taxon>Eukaryota</taxon>
        <taxon>Metazoa</taxon>
        <taxon>Chordata</taxon>
        <taxon>Craniata</taxon>
        <taxon>Vertebrata</taxon>
        <taxon>Euteleostomi</taxon>
        <taxon>Mammalia</taxon>
        <taxon>Eutheria</taxon>
        <taxon>Euarchontoglires</taxon>
        <taxon>Glires</taxon>
        <taxon>Rodentia</taxon>
        <taxon>Myomorpha</taxon>
        <taxon>Muroidea</taxon>
        <taxon>Cricetidae</taxon>
        <taxon>Arvicolinae</taxon>
        <taxon>Myodes</taxon>
    </lineage>
</organism>
<gene>
    <name evidence="1" type="ORF">U0070_007134</name>
</gene>